<dbReference type="SUPFAM" id="SSF51735">
    <property type="entry name" value="NAD(P)-binding Rossmann-fold domains"/>
    <property type="match status" value="1"/>
</dbReference>
<dbReference type="SUPFAM" id="SSF50129">
    <property type="entry name" value="GroES-like"/>
    <property type="match status" value="1"/>
</dbReference>
<dbReference type="GO" id="GO:0070402">
    <property type="term" value="F:NADPH binding"/>
    <property type="evidence" value="ECO:0007669"/>
    <property type="project" value="TreeGrafter"/>
</dbReference>
<dbReference type="InterPro" id="IPR011032">
    <property type="entry name" value="GroES-like_sf"/>
</dbReference>
<evidence type="ECO:0000259" key="3">
    <source>
        <dbReference type="SMART" id="SM00829"/>
    </source>
</evidence>
<keyword evidence="5" id="KW-1185">Reference proteome</keyword>
<dbReference type="AlphaFoldDB" id="A0A1G5P8X5"/>
<dbReference type="EMBL" id="FMVW01000012">
    <property type="protein sequence ID" value="SCZ46027.1"/>
    <property type="molecule type" value="Genomic_DNA"/>
</dbReference>
<dbReference type="Proteomes" id="UP000199347">
    <property type="component" value="Unassembled WGS sequence"/>
</dbReference>
<name>A0A1G5P8X5_AFIMA</name>
<dbReference type="GO" id="GO:0005829">
    <property type="term" value="C:cytosol"/>
    <property type="evidence" value="ECO:0007669"/>
    <property type="project" value="TreeGrafter"/>
</dbReference>
<dbReference type="Gene3D" id="3.40.50.720">
    <property type="entry name" value="NAD(P)-binding Rossmann-like Domain"/>
    <property type="match status" value="1"/>
</dbReference>
<proteinExistence type="predicted"/>
<gene>
    <name evidence="4" type="ORF">SAMN03080610_03541</name>
</gene>
<keyword evidence="2" id="KW-0560">Oxidoreductase</keyword>
<dbReference type="CDD" id="cd05286">
    <property type="entry name" value="QOR2"/>
    <property type="match status" value="1"/>
</dbReference>
<protein>
    <submittedName>
        <fullName evidence="4">NADPH2:quinone reductase</fullName>
    </submittedName>
</protein>
<dbReference type="InterPro" id="IPR013154">
    <property type="entry name" value="ADH-like_N"/>
</dbReference>
<sequence>MVDIEVRIVAPGEPEMLQVVEAEPRAPGPGEIRLRQHAIGVSFIDIYHRRGLYPLPAPGIPGVEGAGIVEAIGPDVEGLRVGDRVVYAGVPGGYASTRLVPAWRAVRLPPEVPFEIAAASMLRGLTAHMLLTVSHPVRDGSVLLVHAAAGGLGVMLTRWAKTLGAVVIGTVSTEEKAAFATTNGVDHVIVGRTADVVREVLNLTGGQGADFAIDGIGGDMLRQSLRSVRPFGAVASIGWVAGPVPPIGIDELGTATLAKPSVMAYAADQARYPEAAKAVIAAFGSGITAEIGGQYRLNEAAKAHAELEAGRTTGSLVLLP</sequence>
<feature type="domain" description="Enoyl reductase (ER)" evidence="3">
    <location>
        <begin position="12"/>
        <end position="318"/>
    </location>
</feature>
<dbReference type="InterPro" id="IPR036291">
    <property type="entry name" value="NAD(P)-bd_dom_sf"/>
</dbReference>
<dbReference type="Pfam" id="PF08240">
    <property type="entry name" value="ADH_N"/>
    <property type="match status" value="1"/>
</dbReference>
<dbReference type="GO" id="GO:0003960">
    <property type="term" value="F:quinone reductase (NADPH) activity"/>
    <property type="evidence" value="ECO:0007669"/>
    <property type="project" value="InterPro"/>
</dbReference>
<dbReference type="PANTHER" id="PTHR48106">
    <property type="entry name" value="QUINONE OXIDOREDUCTASE PIG3-RELATED"/>
    <property type="match status" value="1"/>
</dbReference>
<evidence type="ECO:0000313" key="5">
    <source>
        <dbReference type="Proteomes" id="UP000199347"/>
    </source>
</evidence>
<dbReference type="STRING" id="1120955.SAMN03080610_03541"/>
<dbReference type="Pfam" id="PF00107">
    <property type="entry name" value="ADH_zinc_N"/>
    <property type="match status" value="1"/>
</dbReference>
<dbReference type="SMART" id="SM00829">
    <property type="entry name" value="PKS_ER"/>
    <property type="match status" value="1"/>
</dbReference>
<reference evidence="4 5" key="1">
    <citation type="submission" date="2016-10" db="EMBL/GenBank/DDBJ databases">
        <authorList>
            <person name="de Groot N.N."/>
        </authorList>
    </citation>
    <scope>NUCLEOTIDE SEQUENCE [LARGE SCALE GENOMIC DNA]</scope>
    <source>
        <strain evidence="4 5">DSM 2698</strain>
    </source>
</reference>
<organism evidence="4 5">
    <name type="scientific">Afifella marina DSM 2698</name>
    <dbReference type="NCBI Taxonomy" id="1120955"/>
    <lineage>
        <taxon>Bacteria</taxon>
        <taxon>Pseudomonadati</taxon>
        <taxon>Pseudomonadota</taxon>
        <taxon>Alphaproteobacteria</taxon>
        <taxon>Hyphomicrobiales</taxon>
        <taxon>Afifellaceae</taxon>
        <taxon>Afifella</taxon>
    </lineage>
</organism>
<evidence type="ECO:0000313" key="4">
    <source>
        <dbReference type="EMBL" id="SCZ46027.1"/>
    </source>
</evidence>
<dbReference type="InterPro" id="IPR047618">
    <property type="entry name" value="QOR-like"/>
</dbReference>
<evidence type="ECO:0000256" key="2">
    <source>
        <dbReference type="ARBA" id="ARBA00023002"/>
    </source>
</evidence>
<accession>A0A1G5P8X5</accession>
<dbReference type="InterPro" id="IPR020843">
    <property type="entry name" value="ER"/>
</dbReference>
<dbReference type="Gene3D" id="3.90.180.10">
    <property type="entry name" value="Medium-chain alcohol dehydrogenases, catalytic domain"/>
    <property type="match status" value="1"/>
</dbReference>
<dbReference type="PANTHER" id="PTHR48106:SF13">
    <property type="entry name" value="QUINONE OXIDOREDUCTASE-RELATED"/>
    <property type="match status" value="1"/>
</dbReference>
<evidence type="ECO:0000256" key="1">
    <source>
        <dbReference type="ARBA" id="ARBA00022857"/>
    </source>
</evidence>
<keyword evidence="1" id="KW-0521">NADP</keyword>
<dbReference type="InterPro" id="IPR013149">
    <property type="entry name" value="ADH-like_C"/>
</dbReference>
<dbReference type="GO" id="GO:0035925">
    <property type="term" value="F:mRNA 3'-UTR AU-rich region binding"/>
    <property type="evidence" value="ECO:0007669"/>
    <property type="project" value="TreeGrafter"/>
</dbReference>